<dbReference type="RefSeq" id="WP_065991479.1">
    <property type="nucleotide sequence ID" value="NZ_MDEN01000068.1"/>
</dbReference>
<feature type="signal peptide" evidence="1">
    <location>
        <begin position="1"/>
        <end position="24"/>
    </location>
</feature>
<accession>A0A1C2DGT1</accession>
<dbReference type="InterPro" id="IPR024572">
    <property type="entry name" value="RcnB"/>
</dbReference>
<gene>
    <name evidence="2" type="ORF">BBI10_20635</name>
</gene>
<protein>
    <recommendedName>
        <fullName evidence="4">Nickel/cobalt transporter regulator</fullName>
    </recommendedName>
</protein>
<dbReference type="AlphaFoldDB" id="A0A1C2DGT1"/>
<comment type="caution">
    <text evidence="2">The sequence shown here is derived from an EMBL/GenBank/DDBJ whole genome shotgun (WGS) entry which is preliminary data.</text>
</comment>
<name>A0A1C2DGT1_9PSED</name>
<dbReference type="Pfam" id="PF11776">
    <property type="entry name" value="RcnB"/>
    <property type="match status" value="1"/>
</dbReference>
<proteinExistence type="predicted"/>
<evidence type="ECO:0008006" key="4">
    <source>
        <dbReference type="Google" id="ProtNLM"/>
    </source>
</evidence>
<organism evidence="2 3">
    <name type="scientific">Pseudomonas graminis</name>
    <dbReference type="NCBI Taxonomy" id="158627"/>
    <lineage>
        <taxon>Bacteria</taxon>
        <taxon>Pseudomonadati</taxon>
        <taxon>Pseudomonadota</taxon>
        <taxon>Gammaproteobacteria</taxon>
        <taxon>Pseudomonadales</taxon>
        <taxon>Pseudomonadaceae</taxon>
        <taxon>Pseudomonas</taxon>
    </lineage>
</organism>
<evidence type="ECO:0000313" key="3">
    <source>
        <dbReference type="Proteomes" id="UP000095143"/>
    </source>
</evidence>
<sequence>MNMKKLMACAAVFTCLGGASFAAAAQTPATKSVQAEHTNEQYKVGDTTHDLYKDERVGVKDWEGKGLHAPKEGTQWVLISDKYALINMEDGKVLDIAPGNLKPLKK</sequence>
<dbReference type="OrthoDB" id="7021427at2"/>
<dbReference type="Gene3D" id="3.10.450.160">
    <property type="entry name" value="inner membrane protein cigr"/>
    <property type="match status" value="1"/>
</dbReference>
<keyword evidence="1" id="KW-0732">Signal</keyword>
<evidence type="ECO:0000313" key="2">
    <source>
        <dbReference type="EMBL" id="OCX13968.1"/>
    </source>
</evidence>
<evidence type="ECO:0000256" key="1">
    <source>
        <dbReference type="SAM" id="SignalP"/>
    </source>
</evidence>
<feature type="chain" id="PRO_5008659356" description="Nickel/cobalt transporter regulator" evidence="1">
    <location>
        <begin position="25"/>
        <end position="106"/>
    </location>
</feature>
<reference evidence="2 3" key="1">
    <citation type="submission" date="2016-08" db="EMBL/GenBank/DDBJ databases">
        <title>Whole genome sequence of Pseudomonas graminis strain UASWS1507, a potential biological control agent for agriculture.</title>
        <authorList>
            <person name="Crovadore J."/>
            <person name="Calmin G."/>
            <person name="Chablais R."/>
            <person name="Cochard B."/>
            <person name="Lefort F."/>
        </authorList>
    </citation>
    <scope>NUCLEOTIDE SEQUENCE [LARGE SCALE GENOMIC DNA]</scope>
    <source>
        <strain evidence="2 3">UASWS1507</strain>
    </source>
</reference>
<dbReference type="EMBL" id="MDEN01000068">
    <property type="protein sequence ID" value="OCX13968.1"/>
    <property type="molecule type" value="Genomic_DNA"/>
</dbReference>
<dbReference type="Proteomes" id="UP000095143">
    <property type="component" value="Unassembled WGS sequence"/>
</dbReference>